<accession>A0A0L6VC78</accession>
<name>A0A0L6VC78_9BASI</name>
<evidence type="ECO:0000313" key="1">
    <source>
        <dbReference type="EMBL" id="KNZ58361.1"/>
    </source>
</evidence>
<proteinExistence type="predicted"/>
<dbReference type="VEuPathDB" id="FungiDB:VP01_1945g3"/>
<comment type="caution">
    <text evidence="1">The sequence shown here is derived from an EMBL/GenBank/DDBJ whole genome shotgun (WGS) entry which is preliminary data.</text>
</comment>
<evidence type="ECO:0000313" key="2">
    <source>
        <dbReference type="Proteomes" id="UP000037035"/>
    </source>
</evidence>
<reference evidence="1 2" key="1">
    <citation type="submission" date="2015-08" db="EMBL/GenBank/DDBJ databases">
        <title>Next Generation Sequencing and Analysis of the Genome of Puccinia sorghi L Schw, the Causal Agent of Maize Common Rust.</title>
        <authorList>
            <person name="Rochi L."/>
            <person name="Burguener G."/>
            <person name="Darino M."/>
            <person name="Turjanski A."/>
            <person name="Kreff E."/>
            <person name="Dieguez M.J."/>
            <person name="Sacco F."/>
        </authorList>
    </citation>
    <scope>NUCLEOTIDE SEQUENCE [LARGE SCALE GENOMIC DNA]</scope>
    <source>
        <strain evidence="1 2">RO10H11247</strain>
    </source>
</reference>
<gene>
    <name evidence="1" type="ORF">VP01_1945g3</name>
</gene>
<dbReference type="EMBL" id="LAVV01006776">
    <property type="protein sequence ID" value="KNZ58361.1"/>
    <property type="molecule type" value="Genomic_DNA"/>
</dbReference>
<dbReference type="AlphaFoldDB" id="A0A0L6VC78"/>
<sequence length="47" mass="5232">MKAAGFAHHNATQFCSWCLAKLVDLDTLECGAPRPQKQALKYAKKIK</sequence>
<dbReference type="OrthoDB" id="3248986at2759"/>
<protein>
    <submittedName>
        <fullName evidence="1">Uncharacterized protein</fullName>
    </submittedName>
</protein>
<keyword evidence="2" id="KW-1185">Reference proteome</keyword>
<dbReference type="Proteomes" id="UP000037035">
    <property type="component" value="Unassembled WGS sequence"/>
</dbReference>
<organism evidence="1 2">
    <name type="scientific">Puccinia sorghi</name>
    <dbReference type="NCBI Taxonomy" id="27349"/>
    <lineage>
        <taxon>Eukaryota</taxon>
        <taxon>Fungi</taxon>
        <taxon>Dikarya</taxon>
        <taxon>Basidiomycota</taxon>
        <taxon>Pucciniomycotina</taxon>
        <taxon>Pucciniomycetes</taxon>
        <taxon>Pucciniales</taxon>
        <taxon>Pucciniaceae</taxon>
        <taxon>Puccinia</taxon>
    </lineage>
</organism>